<dbReference type="EMBL" id="JALNTZ010000004">
    <property type="protein sequence ID" value="KAJ3655256.1"/>
    <property type="molecule type" value="Genomic_DNA"/>
</dbReference>
<gene>
    <name evidence="2" type="ORF">Zmor_014392</name>
</gene>
<dbReference type="AlphaFoldDB" id="A0AA38IJJ5"/>
<evidence type="ECO:0000313" key="2">
    <source>
        <dbReference type="EMBL" id="KAJ3655256.1"/>
    </source>
</evidence>
<keyword evidence="3" id="KW-1185">Reference proteome</keyword>
<proteinExistence type="predicted"/>
<name>A0AA38IJJ5_9CUCU</name>
<evidence type="ECO:0000313" key="3">
    <source>
        <dbReference type="Proteomes" id="UP001168821"/>
    </source>
</evidence>
<dbReference type="Proteomes" id="UP001168821">
    <property type="component" value="Unassembled WGS sequence"/>
</dbReference>
<protein>
    <submittedName>
        <fullName evidence="2">Uncharacterized protein</fullName>
    </submittedName>
</protein>
<organism evidence="2 3">
    <name type="scientific">Zophobas morio</name>
    <dbReference type="NCBI Taxonomy" id="2755281"/>
    <lineage>
        <taxon>Eukaryota</taxon>
        <taxon>Metazoa</taxon>
        <taxon>Ecdysozoa</taxon>
        <taxon>Arthropoda</taxon>
        <taxon>Hexapoda</taxon>
        <taxon>Insecta</taxon>
        <taxon>Pterygota</taxon>
        <taxon>Neoptera</taxon>
        <taxon>Endopterygota</taxon>
        <taxon>Coleoptera</taxon>
        <taxon>Polyphaga</taxon>
        <taxon>Cucujiformia</taxon>
        <taxon>Tenebrionidae</taxon>
        <taxon>Zophobas</taxon>
    </lineage>
</organism>
<evidence type="ECO:0000256" key="1">
    <source>
        <dbReference type="SAM" id="MobiDB-lite"/>
    </source>
</evidence>
<comment type="caution">
    <text evidence="2">The sequence shown here is derived from an EMBL/GenBank/DDBJ whole genome shotgun (WGS) entry which is preliminary data.</text>
</comment>
<feature type="region of interest" description="Disordered" evidence="1">
    <location>
        <begin position="1"/>
        <end position="54"/>
    </location>
</feature>
<accession>A0AA38IJJ5</accession>
<reference evidence="2" key="1">
    <citation type="journal article" date="2023" name="G3 (Bethesda)">
        <title>Whole genome assemblies of Zophobas morio and Tenebrio molitor.</title>
        <authorList>
            <person name="Kaur S."/>
            <person name="Stinson S.A."/>
            <person name="diCenzo G.C."/>
        </authorList>
    </citation>
    <scope>NUCLEOTIDE SEQUENCE</scope>
    <source>
        <strain evidence="2">QUZm001</strain>
    </source>
</reference>
<sequence length="122" mass="14138">MLPWHGTATTDTATDHESMSMGQRRRRRQATTNRWVWDSDDGDGNPPRIDGYGTVTTETATHHESTAPVHRTQFLLLFKYSRPNRHSPSCYWFLILSKSRFSPQFNSLKKRFSPPLFLAARN</sequence>